<reference evidence="7 8" key="1">
    <citation type="submission" date="2018-09" db="EMBL/GenBank/DDBJ databases">
        <title>Optimization and identification of Corynebacterium falsenii FN1-14 from fish paste.</title>
        <authorList>
            <person name="Daroonpunt R."/>
            <person name="Tanasupawat S."/>
        </authorList>
    </citation>
    <scope>NUCLEOTIDE SEQUENCE [LARGE SCALE GENOMIC DNA]</scope>
    <source>
        <strain evidence="7 8">FN1-14</strain>
    </source>
</reference>
<evidence type="ECO:0000313" key="7">
    <source>
        <dbReference type="EMBL" id="RIX35708.1"/>
    </source>
</evidence>
<dbReference type="Gene3D" id="3.60.21.10">
    <property type="match status" value="1"/>
</dbReference>
<dbReference type="PANTHER" id="PTHR11575">
    <property type="entry name" value="5'-NUCLEOTIDASE-RELATED"/>
    <property type="match status" value="1"/>
</dbReference>
<feature type="transmembrane region" description="Helical" evidence="4">
    <location>
        <begin position="685"/>
        <end position="706"/>
    </location>
</feature>
<organism evidence="7 8">
    <name type="scientific">Corynebacterium falsenii</name>
    <dbReference type="NCBI Taxonomy" id="108486"/>
    <lineage>
        <taxon>Bacteria</taxon>
        <taxon>Bacillati</taxon>
        <taxon>Actinomycetota</taxon>
        <taxon>Actinomycetes</taxon>
        <taxon>Mycobacteriales</taxon>
        <taxon>Corynebacteriaceae</taxon>
        <taxon>Corynebacterium</taxon>
    </lineage>
</organism>
<dbReference type="Pfam" id="PF02872">
    <property type="entry name" value="5_nucleotid_C"/>
    <property type="match status" value="1"/>
</dbReference>
<evidence type="ECO:0000259" key="5">
    <source>
        <dbReference type="Pfam" id="PF00149"/>
    </source>
</evidence>
<proteinExistence type="inferred from homology"/>
<dbReference type="STRING" id="1451189.CFAL_05835"/>
<keyword evidence="4" id="KW-0812">Transmembrane</keyword>
<keyword evidence="4" id="KW-1133">Transmembrane helix</keyword>
<dbReference type="GO" id="GO:0030288">
    <property type="term" value="C:outer membrane-bounded periplasmic space"/>
    <property type="evidence" value="ECO:0007669"/>
    <property type="project" value="TreeGrafter"/>
</dbReference>
<keyword evidence="2" id="KW-0547">Nucleotide-binding</keyword>
<feature type="domain" description="Calcineurin-like phosphoesterase" evidence="5">
    <location>
        <begin position="38"/>
        <end position="244"/>
    </location>
</feature>
<evidence type="ECO:0000313" key="8">
    <source>
        <dbReference type="Proteomes" id="UP000285278"/>
    </source>
</evidence>
<dbReference type="GO" id="GO:0009166">
    <property type="term" value="P:nucleotide catabolic process"/>
    <property type="evidence" value="ECO:0007669"/>
    <property type="project" value="InterPro"/>
</dbReference>
<dbReference type="CDD" id="cd00845">
    <property type="entry name" value="MPP_UshA_N_like"/>
    <property type="match status" value="1"/>
</dbReference>
<dbReference type="GO" id="GO:0000166">
    <property type="term" value="F:nucleotide binding"/>
    <property type="evidence" value="ECO:0007669"/>
    <property type="project" value="UniProtKB-KW"/>
</dbReference>
<comment type="similarity">
    <text evidence="2">Belongs to the 5'-nucleotidase family.</text>
</comment>
<dbReference type="InterPro" id="IPR004843">
    <property type="entry name" value="Calcineurin-like_PHP"/>
</dbReference>
<feature type="region of interest" description="Disordered" evidence="3">
    <location>
        <begin position="641"/>
        <end position="676"/>
    </location>
</feature>
<feature type="chain" id="PRO_5039758557" evidence="2">
    <location>
        <begin position="20"/>
        <end position="722"/>
    </location>
</feature>
<dbReference type="GO" id="GO:0008253">
    <property type="term" value="F:5'-nucleotidase activity"/>
    <property type="evidence" value="ECO:0007669"/>
    <property type="project" value="TreeGrafter"/>
</dbReference>
<accession>A0A418Q8C5</accession>
<comment type="caution">
    <text evidence="7">The sequence shown here is derived from an EMBL/GenBank/DDBJ whole genome shotgun (WGS) entry which is preliminary data.</text>
</comment>
<dbReference type="OrthoDB" id="1016457at2"/>
<keyword evidence="2" id="KW-0378">Hydrolase</keyword>
<dbReference type="GO" id="GO:0008768">
    <property type="term" value="F:UDP-sugar diphosphatase activity"/>
    <property type="evidence" value="ECO:0007669"/>
    <property type="project" value="TreeGrafter"/>
</dbReference>
<dbReference type="InterPro" id="IPR008334">
    <property type="entry name" value="5'-Nucleotdase_C"/>
</dbReference>
<name>A0A418Q8C5_9CORY</name>
<evidence type="ECO:0000256" key="3">
    <source>
        <dbReference type="SAM" id="MobiDB-lite"/>
    </source>
</evidence>
<sequence>MSRRLSRAALALVITPTLAVPGFAVPASAAEADQTTINILGITDFHGHISQTKGRDGSVAEIGANALSCYIDNERAANPNTSFVSAGDNIGGSAFESSILQDKPTIEVLNAMGLDASAVGNHELDKGWNDLNGRVGVHGDKLAKFPYLSANMQGADIAPTTIVERDGVRIAYVGAITDTTNTLVSPAGIPGITFSEPIAAVNAQAAALKNDGKADVVIGLVHEGVEPTGFTKDVDAVIAGHTHKQRNEPGQPPVVQPGNYGNALADIDVVYDKADKKVVSVTTANHTAAEMAAACGDKANPEVARIVSAAKQAAEAEGQKVVATLSNDFYRGSNATGGSGSNRGTESTLNSLLADATLESVNAGTDLNAEIGVMNAGGVRADLEKGDVTFSEAYAVQPFNNTLATVDITGAEFTKVLEQQWRESNGGRPTLILGLSKNVQYSYDPTAPIGSKVTAVYVNGQPIDPAKTYRVAGSTFLLNEGDGYTGFNTASGANTIRDTGIVDVDAFNQYLAANGDVQPRTNQTSVGVTFRKGDATVAATELPGGQKITVDLSSLSYTTPGEPQAKTATVEFGTPQAGVGNAGDAVKWTEPVSAPVDNTITDNNNETGQARLEATVPAGATLMRVRTDNGTDFEMPIKVTGGTGEGGGNGGNNPGGGTGSTGSTGGINWDVIGSSQSPDQARQTVWNLLFGGALSAIAALGLFTWARDHGFLPAWLQRMIQR</sequence>
<keyword evidence="1 2" id="KW-0732">Signal</keyword>
<protein>
    <submittedName>
        <fullName evidence="7">Bifunctional metallophosphatase/5'-nucleotidase</fullName>
    </submittedName>
</protein>
<keyword evidence="8" id="KW-1185">Reference proteome</keyword>
<feature type="signal peptide" evidence="2">
    <location>
        <begin position="1"/>
        <end position="19"/>
    </location>
</feature>
<dbReference type="PRINTS" id="PR01607">
    <property type="entry name" value="APYRASEFAMLY"/>
</dbReference>
<dbReference type="EMBL" id="QXJK01000003">
    <property type="protein sequence ID" value="RIX35708.1"/>
    <property type="molecule type" value="Genomic_DNA"/>
</dbReference>
<dbReference type="Gene3D" id="3.90.780.10">
    <property type="entry name" value="5'-Nucleotidase, C-terminal domain"/>
    <property type="match status" value="1"/>
</dbReference>
<dbReference type="SUPFAM" id="SSF56300">
    <property type="entry name" value="Metallo-dependent phosphatases"/>
    <property type="match status" value="1"/>
</dbReference>
<evidence type="ECO:0000259" key="6">
    <source>
        <dbReference type="Pfam" id="PF02872"/>
    </source>
</evidence>
<dbReference type="PANTHER" id="PTHR11575:SF24">
    <property type="entry name" value="5'-NUCLEOTIDASE"/>
    <property type="match status" value="1"/>
</dbReference>
<dbReference type="Proteomes" id="UP000285278">
    <property type="component" value="Unassembled WGS sequence"/>
</dbReference>
<feature type="domain" description="5'-Nucleotidase C-terminal" evidence="6">
    <location>
        <begin position="322"/>
        <end position="488"/>
    </location>
</feature>
<dbReference type="AlphaFoldDB" id="A0A418Q8C5"/>
<gene>
    <name evidence="7" type="ORF">D3M95_04185</name>
</gene>
<evidence type="ECO:0000256" key="2">
    <source>
        <dbReference type="RuleBase" id="RU362119"/>
    </source>
</evidence>
<dbReference type="InterPro" id="IPR029052">
    <property type="entry name" value="Metallo-depent_PP-like"/>
</dbReference>
<dbReference type="RefSeq" id="WP_119664494.1">
    <property type="nucleotide sequence ID" value="NZ_JAQPSN010000002.1"/>
</dbReference>
<feature type="compositionally biased region" description="Gly residues" evidence="3">
    <location>
        <begin position="641"/>
        <end position="665"/>
    </location>
</feature>
<evidence type="ECO:0000256" key="1">
    <source>
        <dbReference type="ARBA" id="ARBA00022729"/>
    </source>
</evidence>
<dbReference type="Pfam" id="PF00149">
    <property type="entry name" value="Metallophos"/>
    <property type="match status" value="1"/>
</dbReference>
<evidence type="ECO:0000256" key="4">
    <source>
        <dbReference type="SAM" id="Phobius"/>
    </source>
</evidence>
<dbReference type="SUPFAM" id="SSF55816">
    <property type="entry name" value="5'-nucleotidase (syn. UDP-sugar hydrolase), C-terminal domain"/>
    <property type="match status" value="1"/>
</dbReference>
<dbReference type="InterPro" id="IPR006179">
    <property type="entry name" value="5_nucleotidase/apyrase"/>
</dbReference>
<keyword evidence="4" id="KW-0472">Membrane</keyword>
<dbReference type="InterPro" id="IPR036907">
    <property type="entry name" value="5'-Nucleotdase_C_sf"/>
</dbReference>